<dbReference type="PANTHER" id="PTHR33495:SF2">
    <property type="entry name" value="ANTI-SIGMA FACTOR ANTAGONIST TM_1081-RELATED"/>
    <property type="match status" value="1"/>
</dbReference>
<feature type="compositionally biased region" description="Low complexity" evidence="1">
    <location>
        <begin position="14"/>
        <end position="26"/>
    </location>
</feature>
<dbReference type="EMBL" id="FOZX01000007">
    <property type="protein sequence ID" value="SFS89509.1"/>
    <property type="molecule type" value="Genomic_DNA"/>
</dbReference>
<dbReference type="Proteomes" id="UP000198852">
    <property type="component" value="Unassembled WGS sequence"/>
</dbReference>
<evidence type="ECO:0000259" key="2">
    <source>
        <dbReference type="PROSITE" id="PS50801"/>
    </source>
</evidence>
<name>A0A1I6TJW3_9PSEU</name>
<dbReference type="AlphaFoldDB" id="A0A1I6TJW3"/>
<feature type="region of interest" description="Disordered" evidence="1">
    <location>
        <begin position="1"/>
        <end position="26"/>
    </location>
</feature>
<protein>
    <submittedName>
        <fullName evidence="3">Anti-anti-sigma factor</fullName>
    </submittedName>
</protein>
<sequence length="136" mass="14488">MVSNADSPGPVPPQRGGSRRAPGPAPGALRVRVFQPGEGVVVVQVEGELDLAARNLLTGPLNEQLEAAVTVLVLDLSHVTFINSEGAAALVEARRLAEGRRTELVLVSSRAVDRLLRLLELTGRFNYAAREESSAR</sequence>
<dbReference type="GO" id="GO:0043856">
    <property type="term" value="F:anti-sigma factor antagonist activity"/>
    <property type="evidence" value="ECO:0007669"/>
    <property type="project" value="TreeGrafter"/>
</dbReference>
<reference evidence="4" key="1">
    <citation type="submission" date="2016-10" db="EMBL/GenBank/DDBJ databases">
        <authorList>
            <person name="Varghese N."/>
            <person name="Submissions S."/>
        </authorList>
    </citation>
    <scope>NUCLEOTIDE SEQUENCE [LARGE SCALE GENOMIC DNA]</scope>
    <source>
        <strain evidence="4">DSM 44771</strain>
    </source>
</reference>
<dbReference type="Gene3D" id="3.30.750.24">
    <property type="entry name" value="STAS domain"/>
    <property type="match status" value="1"/>
</dbReference>
<proteinExistence type="predicted"/>
<dbReference type="InterPro" id="IPR002645">
    <property type="entry name" value="STAS_dom"/>
</dbReference>
<dbReference type="SUPFAM" id="SSF52091">
    <property type="entry name" value="SpoIIaa-like"/>
    <property type="match status" value="1"/>
</dbReference>
<dbReference type="PANTHER" id="PTHR33495">
    <property type="entry name" value="ANTI-SIGMA FACTOR ANTAGONIST TM_1081-RELATED-RELATED"/>
    <property type="match status" value="1"/>
</dbReference>
<feature type="domain" description="STAS" evidence="2">
    <location>
        <begin position="38"/>
        <end position="136"/>
    </location>
</feature>
<accession>A0A1I6TJW3</accession>
<dbReference type="PROSITE" id="PS50801">
    <property type="entry name" value="STAS"/>
    <property type="match status" value="1"/>
</dbReference>
<keyword evidence="4" id="KW-1185">Reference proteome</keyword>
<dbReference type="InterPro" id="IPR036513">
    <property type="entry name" value="STAS_dom_sf"/>
</dbReference>
<dbReference type="CDD" id="cd07043">
    <property type="entry name" value="STAS_anti-anti-sigma_factors"/>
    <property type="match status" value="1"/>
</dbReference>
<evidence type="ECO:0000256" key="1">
    <source>
        <dbReference type="SAM" id="MobiDB-lite"/>
    </source>
</evidence>
<organism evidence="3 4">
    <name type="scientific">Saccharopolyspora flava</name>
    <dbReference type="NCBI Taxonomy" id="95161"/>
    <lineage>
        <taxon>Bacteria</taxon>
        <taxon>Bacillati</taxon>
        <taxon>Actinomycetota</taxon>
        <taxon>Actinomycetes</taxon>
        <taxon>Pseudonocardiales</taxon>
        <taxon>Pseudonocardiaceae</taxon>
        <taxon>Saccharopolyspora</taxon>
    </lineage>
</organism>
<gene>
    <name evidence="3" type="ORF">SAMN05660874_04010</name>
</gene>
<dbReference type="Pfam" id="PF01740">
    <property type="entry name" value="STAS"/>
    <property type="match status" value="1"/>
</dbReference>
<dbReference type="STRING" id="95161.SAMN05660874_04010"/>
<evidence type="ECO:0000313" key="3">
    <source>
        <dbReference type="EMBL" id="SFS89509.1"/>
    </source>
</evidence>
<evidence type="ECO:0000313" key="4">
    <source>
        <dbReference type="Proteomes" id="UP000198852"/>
    </source>
</evidence>